<keyword evidence="2" id="KW-1185">Reference proteome</keyword>
<dbReference type="AlphaFoldDB" id="A0A4U0XZJ3"/>
<proteinExistence type="predicted"/>
<gene>
    <name evidence="1" type="ORF">B0A55_01629</name>
</gene>
<accession>A0A4U0XZJ3</accession>
<protein>
    <submittedName>
        <fullName evidence="1">Uncharacterized protein</fullName>
    </submittedName>
</protein>
<comment type="caution">
    <text evidence="1">The sequence shown here is derived from an EMBL/GenBank/DDBJ whole genome shotgun (WGS) entry which is preliminary data.</text>
</comment>
<organism evidence="1 2">
    <name type="scientific">Friedmanniomyces simplex</name>
    <dbReference type="NCBI Taxonomy" id="329884"/>
    <lineage>
        <taxon>Eukaryota</taxon>
        <taxon>Fungi</taxon>
        <taxon>Dikarya</taxon>
        <taxon>Ascomycota</taxon>
        <taxon>Pezizomycotina</taxon>
        <taxon>Dothideomycetes</taxon>
        <taxon>Dothideomycetidae</taxon>
        <taxon>Mycosphaerellales</taxon>
        <taxon>Teratosphaeriaceae</taxon>
        <taxon>Friedmanniomyces</taxon>
    </lineage>
</organism>
<name>A0A4U0XZJ3_9PEZI</name>
<evidence type="ECO:0000313" key="1">
    <source>
        <dbReference type="EMBL" id="TKA81123.1"/>
    </source>
</evidence>
<sequence length="101" mass="11183">MPDVLAPRNRLHAGATYLFPRHWYDVSIQLGSNGVPAVVRVAMVTVGEVLESYIDAGRGGRVSLWKRQGGWELLRRDSTVASLVREAEGRGGQGVRLRVER</sequence>
<evidence type="ECO:0000313" key="2">
    <source>
        <dbReference type="Proteomes" id="UP000309340"/>
    </source>
</evidence>
<dbReference type="Proteomes" id="UP000309340">
    <property type="component" value="Unassembled WGS sequence"/>
</dbReference>
<reference evidence="1 2" key="1">
    <citation type="submission" date="2017-03" db="EMBL/GenBank/DDBJ databases">
        <title>Genomes of endolithic fungi from Antarctica.</title>
        <authorList>
            <person name="Coleine C."/>
            <person name="Masonjones S."/>
            <person name="Stajich J.E."/>
        </authorList>
    </citation>
    <scope>NUCLEOTIDE SEQUENCE [LARGE SCALE GENOMIC DNA]</scope>
    <source>
        <strain evidence="1 2">CCFEE 5184</strain>
    </source>
</reference>
<dbReference type="EMBL" id="NAJQ01000057">
    <property type="protein sequence ID" value="TKA81123.1"/>
    <property type="molecule type" value="Genomic_DNA"/>
</dbReference>